<dbReference type="InterPro" id="IPR013430">
    <property type="entry name" value="Toxin_antidote_HigA"/>
</dbReference>
<evidence type="ECO:0000256" key="1">
    <source>
        <dbReference type="ARBA" id="ARBA00023125"/>
    </source>
</evidence>
<evidence type="ECO:0000313" key="4">
    <source>
        <dbReference type="Proteomes" id="UP000006772"/>
    </source>
</evidence>
<feature type="domain" description="HTH cro/C1-type" evidence="2">
    <location>
        <begin position="15"/>
        <end position="69"/>
    </location>
</feature>
<dbReference type="InterPro" id="IPR001387">
    <property type="entry name" value="Cro/C1-type_HTH"/>
</dbReference>
<evidence type="ECO:0000313" key="3">
    <source>
        <dbReference type="EMBL" id="EOA05727.1"/>
    </source>
</evidence>
<reference evidence="3 4" key="1">
    <citation type="journal article" date="2013" name="Front. Microbiol.">
        <title>The genome of the endophytic bacterium H. frisingense GSF30(T) identifies diverse strategies in the Herbaspirillum genus to interact with plants.</title>
        <authorList>
            <person name="Straub D."/>
            <person name="Rothballer M."/>
            <person name="Hartmann A."/>
            <person name="Ludewig U."/>
        </authorList>
    </citation>
    <scope>NUCLEOTIDE SEQUENCE [LARGE SCALE GENOMIC DNA]</scope>
    <source>
        <strain evidence="3 4">GSF30</strain>
    </source>
</reference>
<dbReference type="AlphaFoldDB" id="A0AAI9IGJ1"/>
<evidence type="ECO:0000259" key="2">
    <source>
        <dbReference type="PROSITE" id="PS50943"/>
    </source>
</evidence>
<dbReference type="PANTHER" id="PTHR36924">
    <property type="entry name" value="ANTITOXIN HIGA-1"/>
    <property type="match status" value="1"/>
</dbReference>
<dbReference type="GO" id="GO:0003677">
    <property type="term" value="F:DNA binding"/>
    <property type="evidence" value="ECO:0007669"/>
    <property type="project" value="UniProtKB-KW"/>
</dbReference>
<dbReference type="SMART" id="SM00530">
    <property type="entry name" value="HTH_XRE"/>
    <property type="match status" value="1"/>
</dbReference>
<protein>
    <submittedName>
        <fullName evidence="3">Plasmid maintenance system antidote protein</fullName>
    </submittedName>
</protein>
<sequence>MTKKLDEIHPGEILLEEFIKPMGMTAARVAADIDVPVSRISEIVRGKRPVTVDTAVRLGVYFRMDPKFWLNLQAEYDLRIAQRELLPIIKTRIRPMMVSGA</sequence>
<dbReference type="Proteomes" id="UP000006772">
    <property type="component" value="Unassembled WGS sequence"/>
</dbReference>
<comment type="caution">
    <text evidence="3">The sequence shown here is derived from an EMBL/GenBank/DDBJ whole genome shotgun (WGS) entry which is preliminary data.</text>
</comment>
<dbReference type="RefSeq" id="WP_006462479.1">
    <property type="nucleotide sequence ID" value="NZ_AEEC02000006.1"/>
</dbReference>
<dbReference type="NCBIfam" id="TIGR02607">
    <property type="entry name" value="antidote_HigA"/>
    <property type="match status" value="1"/>
</dbReference>
<proteinExistence type="predicted"/>
<dbReference type="Gene3D" id="1.10.260.40">
    <property type="entry name" value="lambda repressor-like DNA-binding domains"/>
    <property type="match status" value="1"/>
</dbReference>
<dbReference type="CDD" id="cd00093">
    <property type="entry name" value="HTH_XRE"/>
    <property type="match status" value="1"/>
</dbReference>
<dbReference type="Pfam" id="PF01381">
    <property type="entry name" value="HTH_3"/>
    <property type="match status" value="1"/>
</dbReference>
<gene>
    <name evidence="3" type="ORF">HFRIS_006528</name>
</gene>
<dbReference type="InterPro" id="IPR010982">
    <property type="entry name" value="Lambda_DNA-bd_dom_sf"/>
</dbReference>
<dbReference type="EMBL" id="AEEC02000006">
    <property type="protein sequence ID" value="EOA05727.1"/>
    <property type="molecule type" value="Genomic_DNA"/>
</dbReference>
<name>A0AAI9IGJ1_9BURK</name>
<dbReference type="SUPFAM" id="SSF47413">
    <property type="entry name" value="lambda repressor-like DNA-binding domains"/>
    <property type="match status" value="1"/>
</dbReference>
<keyword evidence="1" id="KW-0238">DNA-binding</keyword>
<organism evidence="3 4">
    <name type="scientific">Herbaspirillum frisingense GSF30</name>
    <dbReference type="NCBI Taxonomy" id="864073"/>
    <lineage>
        <taxon>Bacteria</taxon>
        <taxon>Pseudomonadati</taxon>
        <taxon>Pseudomonadota</taxon>
        <taxon>Betaproteobacteria</taxon>
        <taxon>Burkholderiales</taxon>
        <taxon>Oxalobacteraceae</taxon>
        <taxon>Herbaspirillum</taxon>
    </lineage>
</organism>
<dbReference type="PANTHER" id="PTHR36924:SF1">
    <property type="entry name" value="ANTITOXIN HIGA-1"/>
    <property type="match status" value="1"/>
</dbReference>
<dbReference type="PROSITE" id="PS50943">
    <property type="entry name" value="HTH_CROC1"/>
    <property type="match status" value="1"/>
</dbReference>
<accession>A0AAI9IGJ1</accession>